<reference evidence="1" key="1">
    <citation type="submission" date="2020-05" db="EMBL/GenBank/DDBJ databases">
        <title>Large-scale comparative analyses of tick genomes elucidate their genetic diversity and vector capacities.</title>
        <authorList>
            <person name="Jia N."/>
            <person name="Wang J."/>
            <person name="Shi W."/>
            <person name="Du L."/>
            <person name="Sun Y."/>
            <person name="Zhan W."/>
            <person name="Jiang J."/>
            <person name="Wang Q."/>
            <person name="Zhang B."/>
            <person name="Ji P."/>
            <person name="Sakyi L.B."/>
            <person name="Cui X."/>
            <person name="Yuan T."/>
            <person name="Jiang B."/>
            <person name="Yang W."/>
            <person name="Lam T.T.-Y."/>
            <person name="Chang Q."/>
            <person name="Ding S."/>
            <person name="Wang X."/>
            <person name="Zhu J."/>
            <person name="Ruan X."/>
            <person name="Zhao L."/>
            <person name="Wei J."/>
            <person name="Que T."/>
            <person name="Du C."/>
            <person name="Cheng J."/>
            <person name="Dai P."/>
            <person name="Han X."/>
            <person name="Huang E."/>
            <person name="Gao Y."/>
            <person name="Liu J."/>
            <person name="Shao H."/>
            <person name="Ye R."/>
            <person name="Li L."/>
            <person name="Wei W."/>
            <person name="Wang X."/>
            <person name="Wang C."/>
            <person name="Yang T."/>
            <person name="Huo Q."/>
            <person name="Li W."/>
            <person name="Guo W."/>
            <person name="Chen H."/>
            <person name="Zhou L."/>
            <person name="Ni X."/>
            <person name="Tian J."/>
            <person name="Zhou Y."/>
            <person name="Sheng Y."/>
            <person name="Liu T."/>
            <person name="Pan Y."/>
            <person name="Xia L."/>
            <person name="Li J."/>
            <person name="Zhao F."/>
            <person name="Cao W."/>
        </authorList>
    </citation>
    <scope>NUCLEOTIDE SEQUENCE</scope>
    <source>
        <strain evidence="1">Dsil-2018</strain>
    </source>
</reference>
<comment type="caution">
    <text evidence="1">The sequence shown here is derived from an EMBL/GenBank/DDBJ whole genome shotgun (WGS) entry which is preliminary data.</text>
</comment>
<keyword evidence="2" id="KW-1185">Reference proteome</keyword>
<dbReference type="Proteomes" id="UP000821865">
    <property type="component" value="Chromosome 4"/>
</dbReference>
<organism evidence="1 2">
    <name type="scientific">Dermacentor silvarum</name>
    <name type="common">Tick</name>
    <dbReference type="NCBI Taxonomy" id="543639"/>
    <lineage>
        <taxon>Eukaryota</taxon>
        <taxon>Metazoa</taxon>
        <taxon>Ecdysozoa</taxon>
        <taxon>Arthropoda</taxon>
        <taxon>Chelicerata</taxon>
        <taxon>Arachnida</taxon>
        <taxon>Acari</taxon>
        <taxon>Parasitiformes</taxon>
        <taxon>Ixodida</taxon>
        <taxon>Ixodoidea</taxon>
        <taxon>Ixodidae</taxon>
        <taxon>Rhipicephalinae</taxon>
        <taxon>Dermacentor</taxon>
    </lineage>
</organism>
<protein>
    <submittedName>
        <fullName evidence="1">Uncharacterized protein</fullName>
    </submittedName>
</protein>
<dbReference type="EMBL" id="CM023473">
    <property type="protein sequence ID" value="KAH7954281.1"/>
    <property type="molecule type" value="Genomic_DNA"/>
</dbReference>
<proteinExistence type="predicted"/>
<accession>A0ACB8CYP5</accession>
<gene>
    <name evidence="1" type="ORF">HPB49_017147</name>
</gene>
<evidence type="ECO:0000313" key="1">
    <source>
        <dbReference type="EMBL" id="KAH7954281.1"/>
    </source>
</evidence>
<sequence>MADTKGDTLEPTYNKPKFLRRFEDILIGDLFDESRLQSAFRYEPRDDDVLVVCFPKTGTTWLHFVLQSIMNHASETLAQNAMACRPNYSFLEFAAGGKIEALPKPRAVINTHLPFENVCFSEQTRYLNI</sequence>
<evidence type="ECO:0000313" key="2">
    <source>
        <dbReference type="Proteomes" id="UP000821865"/>
    </source>
</evidence>
<name>A0ACB8CYP5_DERSI</name>